<name>A0A922T579_9HYPH</name>
<dbReference type="OrthoDB" id="9812532at2"/>
<dbReference type="EMBL" id="JOKJ01000025">
    <property type="protein sequence ID" value="KEQ04453.1"/>
    <property type="molecule type" value="Genomic_DNA"/>
</dbReference>
<dbReference type="SUPFAM" id="SSF89562">
    <property type="entry name" value="RraA-like"/>
    <property type="match status" value="1"/>
</dbReference>
<protein>
    <recommendedName>
        <fullName evidence="2">Putative 4-hydroxy-4-methyl-2-oxoglutarate aldolase</fullName>
    </recommendedName>
    <alternativeName>
        <fullName evidence="3">Regulator of ribonuclease activity homolog</fullName>
    </alternativeName>
    <alternativeName>
        <fullName evidence="4">RraA-like protein</fullName>
    </alternativeName>
</protein>
<dbReference type="CDD" id="cd16841">
    <property type="entry name" value="RraA_family"/>
    <property type="match status" value="1"/>
</dbReference>
<sequence>MMLEELIAGFRGVATASVADAVDKVAGKGGFMDESIKPRINDRKIVGPAVTVMESATDEMLPPQHALDLIDESPAGSVICIAVAEEKNVAVWGGLMTAGAVANKHEAAILDGGVRDIVEIRRDYDFPVFARSASPGTTLGRYRTYASNVPVRIGGVTVHPDDIVVGDIDGVVVVPREHAEAVLAMSIEIDQRELEQARLIIASGSLREGLAKYGRI</sequence>
<feature type="binding site" evidence="5">
    <location>
        <position position="115"/>
    </location>
    <ligand>
        <name>substrate</name>
    </ligand>
</feature>
<evidence type="ECO:0000256" key="4">
    <source>
        <dbReference type="ARBA" id="ARBA00030169"/>
    </source>
</evidence>
<evidence type="ECO:0000256" key="2">
    <source>
        <dbReference type="ARBA" id="ARBA00016549"/>
    </source>
</evidence>
<keyword evidence="7" id="KW-1185">Reference proteome</keyword>
<evidence type="ECO:0000313" key="7">
    <source>
        <dbReference type="Proteomes" id="UP000052167"/>
    </source>
</evidence>
<dbReference type="Gene3D" id="3.50.30.40">
    <property type="entry name" value="Ribonuclease E inhibitor RraA/RraA-like"/>
    <property type="match status" value="1"/>
</dbReference>
<gene>
    <name evidence="6" type="ORF">GV68_13340</name>
</gene>
<comment type="caution">
    <text evidence="6">The sequence shown here is derived from an EMBL/GenBank/DDBJ whole genome shotgun (WGS) entry which is preliminary data.</text>
</comment>
<keyword evidence="5" id="KW-0479">Metal-binding</keyword>
<keyword evidence="6" id="KW-0489">Methyltransferase</keyword>
<organism evidence="6 7">
    <name type="scientific">Pseudorhizobium pelagicum</name>
    <dbReference type="NCBI Taxonomy" id="1509405"/>
    <lineage>
        <taxon>Bacteria</taxon>
        <taxon>Pseudomonadati</taxon>
        <taxon>Pseudomonadota</taxon>
        <taxon>Alphaproteobacteria</taxon>
        <taxon>Hyphomicrobiales</taxon>
        <taxon>Rhizobiaceae</taxon>
        <taxon>Rhizobium/Agrobacterium group</taxon>
        <taxon>Pseudorhizobium</taxon>
    </lineage>
</organism>
<proteinExistence type="predicted"/>
<dbReference type="InterPro" id="IPR036704">
    <property type="entry name" value="RraA/RraA-like_sf"/>
</dbReference>
<dbReference type="InterPro" id="IPR005493">
    <property type="entry name" value="RraA/RraA-like"/>
</dbReference>
<dbReference type="PANTHER" id="PTHR33254">
    <property type="entry name" value="4-HYDROXY-4-METHYL-2-OXOGLUTARATE ALDOLASE 3-RELATED"/>
    <property type="match status" value="1"/>
</dbReference>
<keyword evidence="5" id="KW-0460">Magnesium</keyword>
<dbReference type="GO" id="GO:0008168">
    <property type="term" value="F:methyltransferase activity"/>
    <property type="evidence" value="ECO:0007669"/>
    <property type="project" value="UniProtKB-KW"/>
</dbReference>
<reference evidence="6 7" key="1">
    <citation type="submission" date="2014-06" db="EMBL/GenBank/DDBJ databases">
        <title>Rhizobium pelagicum/R2-400B4.</title>
        <authorList>
            <person name="Kimes N.E."/>
            <person name="Lopez-Perez M."/>
        </authorList>
    </citation>
    <scope>NUCLEOTIDE SEQUENCE [LARGE SCALE GENOMIC DNA]</scope>
    <source>
        <strain evidence="6 7">R2-400B4</strain>
    </source>
</reference>
<keyword evidence="6" id="KW-0808">Transferase</keyword>
<evidence type="ECO:0000256" key="5">
    <source>
        <dbReference type="PIRSR" id="PIRSR605493-1"/>
    </source>
</evidence>
<evidence type="ECO:0000313" key="6">
    <source>
        <dbReference type="EMBL" id="KEQ04453.1"/>
    </source>
</evidence>
<evidence type="ECO:0000256" key="1">
    <source>
        <dbReference type="ARBA" id="ARBA00001968"/>
    </source>
</evidence>
<dbReference type="Pfam" id="PF03737">
    <property type="entry name" value="RraA-like"/>
    <property type="match status" value="1"/>
</dbReference>
<comment type="cofactor">
    <cofactor evidence="1">
        <name>a divalent metal cation</name>
        <dbReference type="ChEBI" id="CHEBI:60240"/>
    </cofactor>
</comment>
<feature type="binding site" evidence="5">
    <location>
        <begin position="93"/>
        <end position="96"/>
    </location>
    <ligand>
        <name>substrate</name>
    </ligand>
</feature>
<comment type="cofactor">
    <cofactor evidence="5">
        <name>Mg(2+)</name>
        <dbReference type="ChEBI" id="CHEBI:18420"/>
    </cofactor>
</comment>
<dbReference type="GO" id="GO:0032259">
    <property type="term" value="P:methylation"/>
    <property type="evidence" value="ECO:0007669"/>
    <property type="project" value="UniProtKB-KW"/>
</dbReference>
<dbReference type="GO" id="GO:0008948">
    <property type="term" value="F:oxaloacetate decarboxylase activity"/>
    <property type="evidence" value="ECO:0007669"/>
    <property type="project" value="TreeGrafter"/>
</dbReference>
<dbReference type="RefSeq" id="WP_037167957.1">
    <property type="nucleotide sequence ID" value="NZ_JOKI01000020.1"/>
</dbReference>
<feature type="binding site" evidence="5">
    <location>
        <position position="116"/>
    </location>
    <ligand>
        <name>Mg(2+)</name>
        <dbReference type="ChEBI" id="CHEBI:18420"/>
    </ligand>
</feature>
<dbReference type="AlphaFoldDB" id="A0A922T579"/>
<dbReference type="PANTHER" id="PTHR33254:SF4">
    <property type="entry name" value="4-HYDROXY-4-METHYL-2-OXOGLUTARATE ALDOLASE 3-RELATED"/>
    <property type="match status" value="1"/>
</dbReference>
<evidence type="ECO:0000256" key="3">
    <source>
        <dbReference type="ARBA" id="ARBA00029596"/>
    </source>
</evidence>
<dbReference type="GO" id="GO:0047443">
    <property type="term" value="F:4-hydroxy-4-methyl-2-oxoglutarate aldolase activity"/>
    <property type="evidence" value="ECO:0007669"/>
    <property type="project" value="TreeGrafter"/>
</dbReference>
<dbReference type="Proteomes" id="UP000052167">
    <property type="component" value="Unassembled WGS sequence"/>
</dbReference>
<dbReference type="GO" id="GO:0046872">
    <property type="term" value="F:metal ion binding"/>
    <property type="evidence" value="ECO:0007669"/>
    <property type="project" value="UniProtKB-KW"/>
</dbReference>
<accession>A0A922T579</accession>